<accession>A0A9D1X6B6</accession>
<organism evidence="1 2">
    <name type="scientific">Candidatus Anaerobutyricum stercoripullorum</name>
    <dbReference type="NCBI Taxonomy" id="2838456"/>
    <lineage>
        <taxon>Bacteria</taxon>
        <taxon>Bacillati</taxon>
        <taxon>Bacillota</taxon>
        <taxon>Clostridia</taxon>
        <taxon>Lachnospirales</taxon>
        <taxon>Lachnospiraceae</taxon>
        <taxon>Anaerobutyricum</taxon>
    </lineage>
</organism>
<dbReference type="Gene3D" id="2.60.40.2000">
    <property type="match status" value="1"/>
</dbReference>
<dbReference type="EMBL" id="DXEQ01000129">
    <property type="protein sequence ID" value="HIX72290.1"/>
    <property type="molecule type" value="Genomic_DNA"/>
</dbReference>
<dbReference type="Pfam" id="PF07873">
    <property type="entry name" value="YabP"/>
    <property type="match status" value="1"/>
</dbReference>
<proteinExistence type="predicted"/>
<sequence>MFGKKKKSRDESEKSLFRDAGKAFVCTMNGRGEMQIENYGSLGDYDEGKIILHCHKCTMTIEGEKLQIAYFTDIDMRITGKIRSVHF</sequence>
<name>A0A9D1X6B6_9FIRM</name>
<protein>
    <submittedName>
        <fullName evidence="1">YabP/YqfC family sporulation protein</fullName>
    </submittedName>
</protein>
<dbReference type="Proteomes" id="UP000886805">
    <property type="component" value="Unassembled WGS sequence"/>
</dbReference>
<reference evidence="1" key="1">
    <citation type="journal article" date="2021" name="PeerJ">
        <title>Extensive microbial diversity within the chicken gut microbiome revealed by metagenomics and culture.</title>
        <authorList>
            <person name="Gilroy R."/>
            <person name="Ravi A."/>
            <person name="Getino M."/>
            <person name="Pursley I."/>
            <person name="Horton D.L."/>
            <person name="Alikhan N.F."/>
            <person name="Baker D."/>
            <person name="Gharbi K."/>
            <person name="Hall N."/>
            <person name="Watson M."/>
            <person name="Adriaenssens E.M."/>
            <person name="Foster-Nyarko E."/>
            <person name="Jarju S."/>
            <person name="Secka A."/>
            <person name="Antonio M."/>
            <person name="Oren A."/>
            <person name="Chaudhuri R.R."/>
            <person name="La Ragione R."/>
            <person name="Hildebrand F."/>
            <person name="Pallen M.J."/>
        </authorList>
    </citation>
    <scope>NUCLEOTIDE SEQUENCE</scope>
    <source>
        <strain evidence="1">ChiSxjej3B15-1167</strain>
    </source>
</reference>
<dbReference type="AlphaFoldDB" id="A0A9D1X6B6"/>
<dbReference type="InterPro" id="IPR022476">
    <property type="entry name" value="Spore_YabP/YqfC"/>
</dbReference>
<evidence type="ECO:0000313" key="2">
    <source>
        <dbReference type="Proteomes" id="UP000886805"/>
    </source>
</evidence>
<comment type="caution">
    <text evidence="1">The sequence shown here is derived from an EMBL/GenBank/DDBJ whole genome shotgun (WGS) entry which is preliminary data.</text>
</comment>
<evidence type="ECO:0000313" key="1">
    <source>
        <dbReference type="EMBL" id="HIX72290.1"/>
    </source>
</evidence>
<dbReference type="InterPro" id="IPR038705">
    <property type="entry name" value="YabP_sf"/>
</dbReference>
<gene>
    <name evidence="1" type="ORF">H9849_04640</name>
</gene>
<reference evidence="1" key="2">
    <citation type="submission" date="2021-04" db="EMBL/GenBank/DDBJ databases">
        <authorList>
            <person name="Gilroy R."/>
        </authorList>
    </citation>
    <scope>NUCLEOTIDE SEQUENCE</scope>
    <source>
        <strain evidence="1">ChiSxjej3B15-1167</strain>
    </source>
</reference>